<organism evidence="7 8">
    <name type="scientific">Boothiomyces macroporosus</name>
    <dbReference type="NCBI Taxonomy" id="261099"/>
    <lineage>
        <taxon>Eukaryota</taxon>
        <taxon>Fungi</taxon>
        <taxon>Fungi incertae sedis</taxon>
        <taxon>Chytridiomycota</taxon>
        <taxon>Chytridiomycota incertae sedis</taxon>
        <taxon>Chytridiomycetes</taxon>
        <taxon>Rhizophydiales</taxon>
        <taxon>Terramycetaceae</taxon>
        <taxon>Boothiomyces</taxon>
    </lineage>
</organism>
<evidence type="ECO:0000313" key="8">
    <source>
        <dbReference type="Proteomes" id="UP001210925"/>
    </source>
</evidence>
<dbReference type="SUPFAM" id="SSF50978">
    <property type="entry name" value="WD40 repeat-like"/>
    <property type="match status" value="1"/>
</dbReference>
<gene>
    <name evidence="7" type="primary">WDR34</name>
    <name evidence="7" type="ORF">HK103_004748</name>
</gene>
<accession>A0AAD5YB24</accession>
<dbReference type="EMBL" id="JADGKB010000004">
    <property type="protein sequence ID" value="KAJ3261797.1"/>
    <property type="molecule type" value="Genomic_DNA"/>
</dbReference>
<evidence type="ECO:0000313" key="7">
    <source>
        <dbReference type="EMBL" id="KAJ3261797.1"/>
    </source>
</evidence>
<dbReference type="GO" id="GO:0045503">
    <property type="term" value="F:dynein light chain binding"/>
    <property type="evidence" value="ECO:0007669"/>
    <property type="project" value="TreeGrafter"/>
</dbReference>
<evidence type="ECO:0000256" key="1">
    <source>
        <dbReference type="ARBA" id="ARBA00004496"/>
    </source>
</evidence>
<dbReference type="GO" id="GO:0042073">
    <property type="term" value="P:intraciliary transport"/>
    <property type="evidence" value="ECO:0007669"/>
    <property type="project" value="TreeGrafter"/>
</dbReference>
<keyword evidence="8" id="KW-1185">Reference proteome</keyword>
<dbReference type="GO" id="GO:0045504">
    <property type="term" value="F:dynein heavy chain binding"/>
    <property type="evidence" value="ECO:0007669"/>
    <property type="project" value="TreeGrafter"/>
</dbReference>
<dbReference type="InterPro" id="IPR050687">
    <property type="entry name" value="Dynein_IC"/>
</dbReference>
<keyword evidence="4" id="KW-0677">Repeat</keyword>
<dbReference type="PANTHER" id="PTHR12442">
    <property type="entry name" value="DYNEIN INTERMEDIATE CHAIN"/>
    <property type="match status" value="1"/>
</dbReference>
<feature type="repeat" description="WD" evidence="5">
    <location>
        <begin position="337"/>
        <end position="379"/>
    </location>
</feature>
<comment type="caution">
    <text evidence="7">The sequence shown here is derived from an EMBL/GenBank/DDBJ whole genome shotgun (WGS) entry which is preliminary data.</text>
</comment>
<proteinExistence type="predicted"/>
<protein>
    <submittedName>
        <fullName evidence="7">WD repeat-containing protein 34</fullName>
    </submittedName>
</protein>
<dbReference type="GO" id="GO:0005868">
    <property type="term" value="C:cytoplasmic dynein complex"/>
    <property type="evidence" value="ECO:0007669"/>
    <property type="project" value="TreeGrafter"/>
</dbReference>
<feature type="compositionally biased region" description="Polar residues" evidence="6">
    <location>
        <begin position="31"/>
        <end position="40"/>
    </location>
</feature>
<evidence type="ECO:0000256" key="5">
    <source>
        <dbReference type="PROSITE-ProRule" id="PRU00221"/>
    </source>
</evidence>
<evidence type="ECO:0000256" key="4">
    <source>
        <dbReference type="ARBA" id="ARBA00022737"/>
    </source>
</evidence>
<reference evidence="7" key="1">
    <citation type="submission" date="2020-05" db="EMBL/GenBank/DDBJ databases">
        <title>Phylogenomic resolution of chytrid fungi.</title>
        <authorList>
            <person name="Stajich J.E."/>
            <person name="Amses K."/>
            <person name="Simmons R."/>
            <person name="Seto K."/>
            <person name="Myers J."/>
            <person name="Bonds A."/>
            <person name="Quandt C.A."/>
            <person name="Barry K."/>
            <person name="Liu P."/>
            <person name="Grigoriev I."/>
            <person name="Longcore J.E."/>
            <person name="James T.Y."/>
        </authorList>
    </citation>
    <scope>NUCLEOTIDE SEQUENCE</scope>
    <source>
        <strain evidence="7">PLAUS21</strain>
    </source>
</reference>
<evidence type="ECO:0000256" key="6">
    <source>
        <dbReference type="SAM" id="MobiDB-lite"/>
    </source>
</evidence>
<feature type="region of interest" description="Disordered" evidence="6">
    <location>
        <begin position="18"/>
        <end position="40"/>
    </location>
</feature>
<dbReference type="GO" id="GO:0097014">
    <property type="term" value="C:ciliary plasm"/>
    <property type="evidence" value="ECO:0007669"/>
    <property type="project" value="TreeGrafter"/>
</dbReference>
<dbReference type="SMART" id="SM00320">
    <property type="entry name" value="WD40"/>
    <property type="match status" value="4"/>
</dbReference>
<dbReference type="Proteomes" id="UP001210925">
    <property type="component" value="Unassembled WGS sequence"/>
</dbReference>
<keyword evidence="3 5" id="KW-0853">WD repeat</keyword>
<keyword evidence="2" id="KW-0963">Cytoplasm</keyword>
<sequence>MVEILNFADYNTKTTEVKSSWKKEKQAPAAKSTQTPPVKYQDTQVQSVDSRNQYIQTDKEPQINLKYANPNNESLIAFLETVEPMISNLLLQNIKSTAFDKYSVDWDDQNDEINCSYSLYNDTIDGLSSTCISWNSTGSSIASSFGTCDHSSWCEHHGVVSAWNLSARDFSPSTPSFSAECCVMCISYHPTIPSLLAGGTFNGEIILWNVTDNQDPIQSSSQNIEVSHQEPINQLKWLPNEDDDSYKLISVGSEGKIIIWNVTRNSLNPVLTSQIESKFIPRMTKSQTLLGITKVGYSLENLNECVVGTETGVVVRCSIGKFSSVTSANLNPVIFSYRSHIGPVSAISFSPFHHNLFLTSGLDGNVKLFHILASEPLFTWEPSTFPILSVQWSSSRPCVFSCVAADSTITKSSPTLEYPSTKEENVQATSFSMNTKRKDWLAVGESKGGIKIWRLKSNLVNQLQEEVSFIQDLGSVTSLFK</sequence>
<dbReference type="Gene3D" id="2.130.10.10">
    <property type="entry name" value="YVTN repeat-like/Quinoprotein amine dehydrogenase"/>
    <property type="match status" value="2"/>
</dbReference>
<comment type="subcellular location">
    <subcellularLocation>
        <location evidence="1">Cytoplasm</location>
    </subcellularLocation>
</comment>
<dbReference type="AlphaFoldDB" id="A0AAD5YB24"/>
<evidence type="ECO:0000256" key="2">
    <source>
        <dbReference type="ARBA" id="ARBA00022490"/>
    </source>
</evidence>
<dbReference type="InterPro" id="IPR015943">
    <property type="entry name" value="WD40/YVTN_repeat-like_dom_sf"/>
</dbReference>
<dbReference type="InterPro" id="IPR001680">
    <property type="entry name" value="WD40_rpt"/>
</dbReference>
<evidence type="ECO:0000256" key="3">
    <source>
        <dbReference type="ARBA" id="ARBA00022574"/>
    </source>
</evidence>
<dbReference type="Pfam" id="PF00400">
    <property type="entry name" value="WD40"/>
    <property type="match status" value="1"/>
</dbReference>
<dbReference type="InterPro" id="IPR036322">
    <property type="entry name" value="WD40_repeat_dom_sf"/>
</dbReference>
<dbReference type="PROSITE" id="PS50082">
    <property type="entry name" value="WD_REPEATS_2"/>
    <property type="match status" value="1"/>
</dbReference>
<dbReference type="PANTHER" id="PTHR12442:SF26">
    <property type="entry name" value="CYTOPLASMIC DYNEIN 2 INTERMEDIATE CHAIN 2"/>
    <property type="match status" value="1"/>
</dbReference>
<name>A0AAD5YB24_9FUNG</name>